<name>A0ABU2JFA9_9ACTN</name>
<evidence type="ECO:0000259" key="7">
    <source>
        <dbReference type="Pfam" id="PF08281"/>
    </source>
</evidence>
<evidence type="ECO:0000259" key="6">
    <source>
        <dbReference type="Pfam" id="PF04542"/>
    </source>
</evidence>
<dbReference type="EMBL" id="JAVREH010000047">
    <property type="protein sequence ID" value="MDT0263680.1"/>
    <property type="molecule type" value="Genomic_DNA"/>
</dbReference>
<organism evidence="8 9">
    <name type="scientific">Jatrophihabitans lederbergiae</name>
    <dbReference type="NCBI Taxonomy" id="3075547"/>
    <lineage>
        <taxon>Bacteria</taxon>
        <taxon>Bacillati</taxon>
        <taxon>Actinomycetota</taxon>
        <taxon>Actinomycetes</taxon>
        <taxon>Jatrophihabitantales</taxon>
        <taxon>Jatrophihabitantaceae</taxon>
        <taxon>Jatrophihabitans</taxon>
    </lineage>
</organism>
<dbReference type="InterPro" id="IPR039425">
    <property type="entry name" value="RNA_pol_sigma-70-like"/>
</dbReference>
<dbReference type="SUPFAM" id="SSF88946">
    <property type="entry name" value="Sigma2 domain of RNA polymerase sigma factors"/>
    <property type="match status" value="1"/>
</dbReference>
<keyword evidence="3" id="KW-0731">Sigma factor</keyword>
<evidence type="ECO:0000256" key="3">
    <source>
        <dbReference type="ARBA" id="ARBA00023082"/>
    </source>
</evidence>
<dbReference type="CDD" id="cd06171">
    <property type="entry name" value="Sigma70_r4"/>
    <property type="match status" value="1"/>
</dbReference>
<keyword evidence="5" id="KW-0804">Transcription</keyword>
<evidence type="ECO:0000313" key="8">
    <source>
        <dbReference type="EMBL" id="MDT0263680.1"/>
    </source>
</evidence>
<dbReference type="Gene3D" id="1.10.10.10">
    <property type="entry name" value="Winged helix-like DNA-binding domain superfamily/Winged helix DNA-binding domain"/>
    <property type="match status" value="1"/>
</dbReference>
<evidence type="ECO:0000256" key="2">
    <source>
        <dbReference type="ARBA" id="ARBA00023015"/>
    </source>
</evidence>
<sequence>MGIRDGRLVAVAYTGGEPAAVSFDDLLAVHWSMLVRVAGRVSPPGMRDDVLQEAVTLAWRRWDTYDAERGSVRSWMIAIVADRARRAWRRHRVWHPLSDDLHVAPADSEIRADVERAIAALPARQRLAVQLRYYVDLPVAEIAEVMRCAAGTVSSTLHDARATLRSALGDEYR</sequence>
<feature type="domain" description="RNA polymerase sigma-70 region 2" evidence="6">
    <location>
        <begin position="32"/>
        <end position="92"/>
    </location>
</feature>
<dbReference type="InterPro" id="IPR036388">
    <property type="entry name" value="WH-like_DNA-bd_sf"/>
</dbReference>
<evidence type="ECO:0000256" key="5">
    <source>
        <dbReference type="ARBA" id="ARBA00023163"/>
    </source>
</evidence>
<dbReference type="NCBIfam" id="TIGR02937">
    <property type="entry name" value="sigma70-ECF"/>
    <property type="match status" value="1"/>
</dbReference>
<evidence type="ECO:0000256" key="4">
    <source>
        <dbReference type="ARBA" id="ARBA00023125"/>
    </source>
</evidence>
<keyword evidence="2" id="KW-0805">Transcription regulation</keyword>
<keyword evidence="4" id="KW-0238">DNA-binding</keyword>
<dbReference type="Pfam" id="PF08281">
    <property type="entry name" value="Sigma70_r4_2"/>
    <property type="match status" value="1"/>
</dbReference>
<keyword evidence="9" id="KW-1185">Reference proteome</keyword>
<comment type="caution">
    <text evidence="8">The sequence shown here is derived from an EMBL/GenBank/DDBJ whole genome shotgun (WGS) entry which is preliminary data.</text>
</comment>
<gene>
    <name evidence="8" type="ORF">RM423_20100</name>
</gene>
<dbReference type="Proteomes" id="UP001183176">
    <property type="component" value="Unassembled WGS sequence"/>
</dbReference>
<dbReference type="PANTHER" id="PTHR43133:SF50">
    <property type="entry name" value="ECF RNA POLYMERASE SIGMA FACTOR SIGM"/>
    <property type="match status" value="1"/>
</dbReference>
<dbReference type="InterPro" id="IPR007627">
    <property type="entry name" value="RNA_pol_sigma70_r2"/>
</dbReference>
<dbReference type="RefSeq" id="WP_311424826.1">
    <property type="nucleotide sequence ID" value="NZ_JAVREH010000047.1"/>
</dbReference>
<dbReference type="InterPro" id="IPR014284">
    <property type="entry name" value="RNA_pol_sigma-70_dom"/>
</dbReference>
<dbReference type="Gene3D" id="1.10.1740.10">
    <property type="match status" value="1"/>
</dbReference>
<proteinExistence type="inferred from homology"/>
<reference evidence="9" key="1">
    <citation type="submission" date="2023-07" db="EMBL/GenBank/DDBJ databases">
        <title>30 novel species of actinomycetes from the DSMZ collection.</title>
        <authorList>
            <person name="Nouioui I."/>
        </authorList>
    </citation>
    <scope>NUCLEOTIDE SEQUENCE [LARGE SCALE GENOMIC DNA]</scope>
    <source>
        <strain evidence="9">DSM 44399</strain>
    </source>
</reference>
<dbReference type="PANTHER" id="PTHR43133">
    <property type="entry name" value="RNA POLYMERASE ECF-TYPE SIGMA FACTO"/>
    <property type="match status" value="1"/>
</dbReference>
<dbReference type="SUPFAM" id="SSF88659">
    <property type="entry name" value="Sigma3 and sigma4 domains of RNA polymerase sigma factors"/>
    <property type="match status" value="1"/>
</dbReference>
<comment type="similarity">
    <text evidence="1">Belongs to the sigma-70 factor family. ECF subfamily.</text>
</comment>
<evidence type="ECO:0000256" key="1">
    <source>
        <dbReference type="ARBA" id="ARBA00010641"/>
    </source>
</evidence>
<dbReference type="InterPro" id="IPR013325">
    <property type="entry name" value="RNA_pol_sigma_r2"/>
</dbReference>
<protein>
    <submittedName>
        <fullName evidence="8">Sigma-70 family RNA polymerase sigma factor</fullName>
    </submittedName>
</protein>
<feature type="domain" description="RNA polymerase sigma factor 70 region 4 type 2" evidence="7">
    <location>
        <begin position="113"/>
        <end position="164"/>
    </location>
</feature>
<dbReference type="InterPro" id="IPR013249">
    <property type="entry name" value="RNA_pol_sigma70_r4_t2"/>
</dbReference>
<dbReference type="Pfam" id="PF04542">
    <property type="entry name" value="Sigma70_r2"/>
    <property type="match status" value="1"/>
</dbReference>
<dbReference type="InterPro" id="IPR013324">
    <property type="entry name" value="RNA_pol_sigma_r3/r4-like"/>
</dbReference>
<evidence type="ECO:0000313" key="9">
    <source>
        <dbReference type="Proteomes" id="UP001183176"/>
    </source>
</evidence>
<accession>A0ABU2JFA9</accession>